<name>A0ABV7Q1K4_9ACTN</name>
<sequence>MARGRRARNRAAYNQRCARVVAATLDDVKAFRTAKGGAPNNGQAPVVIELRRTRGMSKRTFDRKARALEKLGQEGKLVRHKVPKKHSEGEWVRNRDGSITRDVRHKKIKEVTSQHEGDSAAQKAAKRPYETWDTKNDGQVTRKGQMQDPDHIHELQLGGADDRSNLRWEDSYTQRKIGLDLKRAMDDAGVDYGTPVIIRVVD</sequence>
<dbReference type="Proteomes" id="UP001595712">
    <property type="component" value="Unassembled WGS sequence"/>
</dbReference>
<evidence type="ECO:0000256" key="1">
    <source>
        <dbReference type="SAM" id="MobiDB-lite"/>
    </source>
</evidence>
<organism evidence="2 3">
    <name type="scientific">Glycomyces rhizosphaerae</name>
    <dbReference type="NCBI Taxonomy" id="2054422"/>
    <lineage>
        <taxon>Bacteria</taxon>
        <taxon>Bacillati</taxon>
        <taxon>Actinomycetota</taxon>
        <taxon>Actinomycetes</taxon>
        <taxon>Glycomycetales</taxon>
        <taxon>Glycomycetaceae</taxon>
        <taxon>Glycomyces</taxon>
    </lineage>
</organism>
<reference evidence="3" key="1">
    <citation type="journal article" date="2019" name="Int. J. Syst. Evol. Microbiol.">
        <title>The Global Catalogue of Microorganisms (GCM) 10K type strain sequencing project: providing services to taxonomists for standard genome sequencing and annotation.</title>
        <authorList>
            <consortium name="The Broad Institute Genomics Platform"/>
            <consortium name="The Broad Institute Genome Sequencing Center for Infectious Disease"/>
            <person name="Wu L."/>
            <person name="Ma J."/>
        </authorList>
    </citation>
    <scope>NUCLEOTIDE SEQUENCE [LARGE SCALE GENOMIC DNA]</scope>
    <source>
        <strain evidence="3">CGMCC 4.7396</strain>
    </source>
</reference>
<feature type="region of interest" description="Disordered" evidence="1">
    <location>
        <begin position="110"/>
        <end position="146"/>
    </location>
</feature>
<keyword evidence="3" id="KW-1185">Reference proteome</keyword>
<proteinExistence type="predicted"/>
<protein>
    <recommendedName>
        <fullName evidence="4">HNH endonuclease</fullName>
    </recommendedName>
</protein>
<gene>
    <name evidence="2" type="ORF">ACFO8M_12500</name>
</gene>
<dbReference type="RefSeq" id="WP_387975438.1">
    <property type="nucleotide sequence ID" value="NZ_JBHRWO010000010.1"/>
</dbReference>
<feature type="compositionally biased region" description="Basic and acidic residues" evidence="1">
    <location>
        <begin position="127"/>
        <end position="136"/>
    </location>
</feature>
<dbReference type="EMBL" id="JBHRWO010000010">
    <property type="protein sequence ID" value="MFC3493305.1"/>
    <property type="molecule type" value="Genomic_DNA"/>
</dbReference>
<comment type="caution">
    <text evidence="2">The sequence shown here is derived from an EMBL/GenBank/DDBJ whole genome shotgun (WGS) entry which is preliminary data.</text>
</comment>
<accession>A0ABV7Q1K4</accession>
<evidence type="ECO:0000313" key="3">
    <source>
        <dbReference type="Proteomes" id="UP001595712"/>
    </source>
</evidence>
<evidence type="ECO:0008006" key="4">
    <source>
        <dbReference type="Google" id="ProtNLM"/>
    </source>
</evidence>
<evidence type="ECO:0000313" key="2">
    <source>
        <dbReference type="EMBL" id="MFC3493305.1"/>
    </source>
</evidence>